<protein>
    <submittedName>
        <fullName evidence="2">YcaO-like family protein</fullName>
    </submittedName>
</protein>
<gene>
    <name evidence="2" type="ORF">OCH7691_04030</name>
</gene>
<dbReference type="PROSITE" id="PS51664">
    <property type="entry name" value="YCAO"/>
    <property type="match status" value="1"/>
</dbReference>
<dbReference type="Gene3D" id="3.30.1330.230">
    <property type="match status" value="1"/>
</dbReference>
<proteinExistence type="predicted"/>
<accession>A0A1Y5U197</accession>
<reference evidence="2 3" key="1">
    <citation type="submission" date="2017-03" db="EMBL/GenBank/DDBJ databases">
        <authorList>
            <person name="Afonso C.L."/>
            <person name="Miller P.J."/>
            <person name="Scott M.A."/>
            <person name="Spackman E."/>
            <person name="Goraichik I."/>
            <person name="Dimitrov K.M."/>
            <person name="Suarez D.L."/>
            <person name="Swayne D.E."/>
        </authorList>
    </citation>
    <scope>NUCLEOTIDE SEQUENCE [LARGE SCALE GENOMIC DNA]</scope>
    <source>
        <strain evidence="2 3">CECT 7691</strain>
    </source>
</reference>
<dbReference type="AlphaFoldDB" id="A0A1Y5U197"/>
<organism evidence="2 3">
    <name type="scientific">Oceanibacterium hippocampi</name>
    <dbReference type="NCBI Taxonomy" id="745714"/>
    <lineage>
        <taxon>Bacteria</taxon>
        <taxon>Pseudomonadati</taxon>
        <taxon>Pseudomonadota</taxon>
        <taxon>Alphaproteobacteria</taxon>
        <taxon>Sneathiellales</taxon>
        <taxon>Sneathiellaceae</taxon>
        <taxon>Oceanibacterium</taxon>
    </lineage>
</organism>
<dbReference type="PANTHER" id="PTHR37809">
    <property type="entry name" value="RIBOSOMAL PROTEIN S12 METHYLTHIOTRANSFERASE ACCESSORY FACTOR YCAO"/>
    <property type="match status" value="1"/>
</dbReference>
<keyword evidence="3" id="KW-1185">Reference proteome</keyword>
<dbReference type="EMBL" id="FWFR01000004">
    <property type="protein sequence ID" value="SLN76087.1"/>
    <property type="molecule type" value="Genomic_DNA"/>
</dbReference>
<dbReference type="RefSeq" id="WP_176245175.1">
    <property type="nucleotide sequence ID" value="NZ_FWFR01000004.1"/>
</dbReference>
<dbReference type="Proteomes" id="UP000193200">
    <property type="component" value="Unassembled WGS sequence"/>
</dbReference>
<dbReference type="InParanoid" id="A0A1Y5U197"/>
<sequence>MPVLNIFHIARRVLALLQGRDGTVGTLARAIGIGPDLIAPACELLALFGYAEGDGAGRYRRSSALARPGSPETLLALAARMTRLFRLPSGDMPGGFFFGAELDPAAFRIGAAGDAAAGVGGKGDSLLAAFESCLGEAAEHVALHSPAPAAASTRPQPESVPPDGWTAANWRAAYRWMRDGLGADPTRIEAMPWLAAEGDDGRALPIPAPLILRQSAGDCQEADSSGLAAGPDVASARLQALLEAVERDAVMLWWHGGRPAPALVLDRDNAAALDTFATEARGTAIPARRHWFLDLTSDIAVPVVAALSAGADGGAVAYGFAADPDPAIAARRAFIEMGQFEIARTLAIMKRAQSGDAALGATDRAHIEGGERLSLEAFPRFAPSAPAKPVAARPDFDGDSDDDGAGRFAMVRDALAAAGYAAFFVDLTRPDIAVPVFRAIVPGLQSARVAWRSRRLARVRRETGPSTGNMPALFY</sequence>
<dbReference type="Gene3D" id="3.30.160.660">
    <property type="match status" value="1"/>
</dbReference>
<evidence type="ECO:0000313" key="3">
    <source>
        <dbReference type="Proteomes" id="UP000193200"/>
    </source>
</evidence>
<evidence type="ECO:0000259" key="1">
    <source>
        <dbReference type="PROSITE" id="PS51664"/>
    </source>
</evidence>
<dbReference type="InterPro" id="IPR003776">
    <property type="entry name" value="YcaO-like_dom"/>
</dbReference>
<dbReference type="Pfam" id="PF02624">
    <property type="entry name" value="YcaO"/>
    <property type="match status" value="1"/>
</dbReference>
<feature type="domain" description="YcaO" evidence="1">
    <location>
        <begin position="121"/>
        <end position="475"/>
    </location>
</feature>
<name>A0A1Y5U197_9PROT</name>
<evidence type="ECO:0000313" key="2">
    <source>
        <dbReference type="EMBL" id="SLN76087.1"/>
    </source>
</evidence>
<dbReference type="PANTHER" id="PTHR37809:SF1">
    <property type="entry name" value="RIBOSOMAL PROTEIN S12 METHYLTHIOTRANSFERASE ACCESSORY FACTOR YCAO"/>
    <property type="match status" value="1"/>
</dbReference>